<feature type="transmembrane region" description="Helical" evidence="2">
    <location>
        <begin position="619"/>
        <end position="643"/>
    </location>
</feature>
<evidence type="ECO:0000313" key="3">
    <source>
        <dbReference type="EMBL" id="EKX73108.1"/>
    </source>
</evidence>
<dbReference type="eggNOG" id="ENOG502QX3J">
    <property type="taxonomic scope" value="Eukaryota"/>
</dbReference>
<dbReference type="KEGG" id="beq:BEWA_051600"/>
<evidence type="ECO:0000256" key="2">
    <source>
        <dbReference type="SAM" id="Phobius"/>
    </source>
</evidence>
<dbReference type="OrthoDB" id="361408at2759"/>
<name>L1LD54_THEEQ</name>
<feature type="region of interest" description="Disordered" evidence="1">
    <location>
        <begin position="894"/>
        <end position="953"/>
    </location>
</feature>
<feature type="transmembrane region" description="Helical" evidence="2">
    <location>
        <begin position="192"/>
        <end position="215"/>
    </location>
</feature>
<dbReference type="Proteomes" id="UP000031512">
    <property type="component" value="Unassembled WGS sequence"/>
</dbReference>
<feature type="transmembrane region" description="Helical" evidence="2">
    <location>
        <begin position="430"/>
        <end position="452"/>
    </location>
</feature>
<dbReference type="VEuPathDB" id="PiroplasmaDB:BEWA_051600"/>
<keyword evidence="4" id="KW-1185">Reference proteome</keyword>
<dbReference type="STRING" id="1537102.L1LD54"/>
<keyword evidence="2" id="KW-1133">Transmembrane helix</keyword>
<evidence type="ECO:0000256" key="1">
    <source>
        <dbReference type="SAM" id="MobiDB-lite"/>
    </source>
</evidence>
<dbReference type="RefSeq" id="XP_004832560.1">
    <property type="nucleotide sequence ID" value="XM_004832503.1"/>
</dbReference>
<sequence>MYNGYLYRLVVLFLALCLLIAYISIVDETSVKYNARRKILSVLPLDNLPSVVDNKTQSLNKFYSLVLQSIATWKTPVGYKVAKLCLQSGNDSYDLLTIKEKITVTLKKDVRLVVGLANDNSNIHSESTIHSRINDMNIWNVNTSTYVYVKSKNVFAISIVLLFVVVPMISVLRINNNLHEIFYRQFSDYSLLIASILLSLFNYRIIVNVIFWFIWAPILQCYVFKNYKEIIDDQQQTLRSQEHVNSINIELKDEIEGEENVTIEKKKMDYSILFLFVHIVLTFVVMGYSRDSGADTATKSIYKSVKCPFNVPSAPTYMLGELHRKNDTFSIDIEHKNMEAQINELYEISSTSALSPWVDSIVKSVNANKTTILVKGNKGAKYQIYKEQTIDDLKQVLFIFQGDTYFTVMEADFTQENCDYKNVDMLSFKLGWSIGLRIFTILDCFTLLACLILHRKTQKTKLRIGLIVSSLAVNIGLILVLVILIPMKLSSIHKATESEVISSVGPIFQFMTLRNWMTFFLFLNLIFLLGYISISVPRSYLTFNINMTAIKRPININIANLLIISYQGLILMLMAACIGTSTFGSNLPMYKNYFSALKYLLLMTFNKLYLDQKNIALWIYYRICIVVFYIIMLTAIIATFYFGSQTKDLPENKNFETFTDQDYNINVDIKATREELMYFKVFLKALESYREHNKGNPEHVDSIEKFMETFTQSQTGLHRLKFNTTQHVYLERLKRYLICIIFLRIKIHYSENKVEELETYSKTLHLNSERRKNYLMLLENKIESTMKELQRFKDSNEIIETIKKAKEVSQEEKSKNEEPRETKYNLEDLESFITNPNVSRQVDEIEQVNQEETPVGVHPKLQLNTSNSQDLAPPEVTLHEQIESSNVTEVNEVRHTIPAECTNQTEKSSEETGRESTENSGSSGHIRRKNSIKENKKRKNSKNMGIFKTSILK</sequence>
<dbReference type="GeneID" id="15803078"/>
<feature type="compositionally biased region" description="Basic and acidic residues" evidence="1">
    <location>
        <begin position="907"/>
        <end position="917"/>
    </location>
</feature>
<reference evidence="3 4" key="1">
    <citation type="journal article" date="2012" name="BMC Genomics">
        <title>Comparative genomic analysis and phylogenetic position of Theileria equi.</title>
        <authorList>
            <person name="Kappmeyer L.S."/>
            <person name="Thiagarajan M."/>
            <person name="Herndon D.R."/>
            <person name="Ramsay J.D."/>
            <person name="Caler E."/>
            <person name="Djikeng A."/>
            <person name="Gillespie J.J."/>
            <person name="Lau A.O."/>
            <person name="Roalson E.H."/>
            <person name="Silva J.C."/>
            <person name="Silva M.G."/>
            <person name="Suarez C.E."/>
            <person name="Ueti M.W."/>
            <person name="Nene V.M."/>
            <person name="Mealey R.H."/>
            <person name="Knowles D.P."/>
            <person name="Brayton K.A."/>
        </authorList>
    </citation>
    <scope>NUCLEOTIDE SEQUENCE [LARGE SCALE GENOMIC DNA]</scope>
    <source>
        <strain evidence="3 4">WA</strain>
    </source>
</reference>
<feature type="transmembrane region" description="Helical" evidence="2">
    <location>
        <begin position="516"/>
        <end position="537"/>
    </location>
</feature>
<comment type="caution">
    <text evidence="3">The sequence shown here is derived from an EMBL/GenBank/DDBJ whole genome shotgun (WGS) entry which is preliminary data.</text>
</comment>
<organism evidence="3 4">
    <name type="scientific">Theileria equi strain WA</name>
    <dbReference type="NCBI Taxonomy" id="1537102"/>
    <lineage>
        <taxon>Eukaryota</taxon>
        <taxon>Sar</taxon>
        <taxon>Alveolata</taxon>
        <taxon>Apicomplexa</taxon>
        <taxon>Aconoidasida</taxon>
        <taxon>Piroplasmida</taxon>
        <taxon>Theileriidae</taxon>
        <taxon>Theileria</taxon>
    </lineage>
</organism>
<dbReference type="EMBL" id="ACOU01000003">
    <property type="protein sequence ID" value="EKX73108.1"/>
    <property type="molecule type" value="Genomic_DNA"/>
</dbReference>
<keyword evidence="2" id="KW-0812">Transmembrane</keyword>
<feature type="transmembrane region" description="Helical" evidence="2">
    <location>
        <begin position="464"/>
        <end position="485"/>
    </location>
</feature>
<feature type="transmembrane region" description="Helical" evidence="2">
    <location>
        <begin position="6"/>
        <end position="26"/>
    </location>
</feature>
<feature type="compositionally biased region" description="Basic residues" evidence="1">
    <location>
        <begin position="925"/>
        <end position="941"/>
    </location>
</feature>
<feature type="transmembrane region" description="Helical" evidence="2">
    <location>
        <begin position="593"/>
        <end position="610"/>
    </location>
</feature>
<keyword evidence="2" id="KW-0472">Membrane</keyword>
<evidence type="ECO:0000313" key="4">
    <source>
        <dbReference type="Proteomes" id="UP000031512"/>
    </source>
</evidence>
<feature type="transmembrane region" description="Helical" evidence="2">
    <location>
        <begin position="270"/>
        <end position="289"/>
    </location>
</feature>
<feature type="region of interest" description="Disordered" evidence="1">
    <location>
        <begin position="852"/>
        <end position="871"/>
    </location>
</feature>
<dbReference type="AlphaFoldDB" id="L1LD54"/>
<protein>
    <submittedName>
        <fullName evidence="3">Uncharacterized protein</fullName>
    </submittedName>
</protein>
<proteinExistence type="predicted"/>
<feature type="transmembrane region" description="Helical" evidence="2">
    <location>
        <begin position="154"/>
        <end position="172"/>
    </location>
</feature>
<feature type="transmembrane region" description="Helical" evidence="2">
    <location>
        <begin position="558"/>
        <end position="581"/>
    </location>
</feature>
<gene>
    <name evidence="3" type="ORF">BEWA_051600</name>
</gene>
<accession>L1LD54</accession>